<keyword evidence="1 8" id="KW-0963">Cytoplasm</keyword>
<keyword evidence="4 8" id="KW-0547">Nucleotide-binding</keyword>
<gene>
    <name evidence="8" type="primary">mobA</name>
    <name evidence="10" type="ORF">ENS31_11540</name>
</gene>
<comment type="caution">
    <text evidence="8">Lacks conserved residue(s) required for the propagation of feature annotation.</text>
</comment>
<dbReference type="GO" id="GO:0046872">
    <property type="term" value="F:metal ion binding"/>
    <property type="evidence" value="ECO:0007669"/>
    <property type="project" value="UniProtKB-KW"/>
</dbReference>
<dbReference type="InterPro" id="IPR029044">
    <property type="entry name" value="Nucleotide-diphossugar_trans"/>
</dbReference>
<sequence length="200" mass="23295">MYNDITGVILSGGKSSRMGVNKSFLKIGEQTIIEKMVNLMKSIFKEVIIITNSPNEYSFLQLPMYEDVYKWKGPLAGIHSALTHSTTEKIFVISCDVPLMTEEMIKYIVDYRSDKPIKFCEAAGYHQPLVGVYSKFLIDKIEKVIRDDEFTDKSFHQFLKNVDAEVIHPERLPFYKDELFFNVNKPEDFENLKKYFNHNN</sequence>
<evidence type="ECO:0000256" key="2">
    <source>
        <dbReference type="ARBA" id="ARBA00022679"/>
    </source>
</evidence>
<evidence type="ECO:0000256" key="3">
    <source>
        <dbReference type="ARBA" id="ARBA00022723"/>
    </source>
</evidence>
<dbReference type="GO" id="GO:0005525">
    <property type="term" value="F:GTP binding"/>
    <property type="evidence" value="ECO:0007669"/>
    <property type="project" value="UniProtKB-UniRule"/>
</dbReference>
<keyword evidence="2 8" id="KW-0808">Transferase</keyword>
<organism evidence="10">
    <name type="scientific">Ignavibacterium album</name>
    <dbReference type="NCBI Taxonomy" id="591197"/>
    <lineage>
        <taxon>Bacteria</taxon>
        <taxon>Pseudomonadati</taxon>
        <taxon>Ignavibacteriota</taxon>
        <taxon>Ignavibacteria</taxon>
        <taxon>Ignavibacteriales</taxon>
        <taxon>Ignavibacteriaceae</taxon>
        <taxon>Ignavibacterium</taxon>
    </lineage>
</organism>
<keyword evidence="3 8" id="KW-0479">Metal-binding</keyword>
<comment type="caution">
    <text evidence="10">The sequence shown here is derived from an EMBL/GenBank/DDBJ whole genome shotgun (WGS) entry which is preliminary data.</text>
</comment>
<comment type="function">
    <text evidence="8">Transfers a GMP moiety from GTP to Mo-molybdopterin (Mo-MPT) cofactor (Moco or molybdenum cofactor) to form Mo-molybdopterin guanine dinucleotide (Mo-MGD) cofactor.</text>
</comment>
<dbReference type="HAMAP" id="MF_00316">
    <property type="entry name" value="MobA"/>
    <property type="match status" value="1"/>
</dbReference>
<dbReference type="GO" id="GO:0006777">
    <property type="term" value="P:Mo-molybdopterin cofactor biosynthetic process"/>
    <property type="evidence" value="ECO:0007669"/>
    <property type="project" value="UniProtKB-KW"/>
</dbReference>
<dbReference type="GO" id="GO:0061603">
    <property type="term" value="F:molybdenum cofactor guanylyltransferase activity"/>
    <property type="evidence" value="ECO:0007669"/>
    <property type="project" value="UniProtKB-EC"/>
</dbReference>
<evidence type="ECO:0000256" key="4">
    <source>
        <dbReference type="ARBA" id="ARBA00022741"/>
    </source>
</evidence>
<comment type="domain">
    <text evidence="8">The N-terminal domain determines nucleotide recognition and specific binding, while the C-terminal domain determines the specific binding to the target protein.</text>
</comment>
<evidence type="ECO:0000256" key="6">
    <source>
        <dbReference type="ARBA" id="ARBA00023134"/>
    </source>
</evidence>
<keyword evidence="10" id="KW-0548">Nucleotidyltransferase</keyword>
<comment type="similarity">
    <text evidence="8">Belongs to the MobA family.</text>
</comment>
<dbReference type="AlphaFoldDB" id="A0A7V2ZLE5"/>
<evidence type="ECO:0000256" key="8">
    <source>
        <dbReference type="HAMAP-Rule" id="MF_00316"/>
    </source>
</evidence>
<keyword evidence="7 8" id="KW-0501">Molybdenum cofactor biosynthesis</keyword>
<dbReference type="InterPro" id="IPR025877">
    <property type="entry name" value="MobA-like_NTP_Trfase"/>
</dbReference>
<feature type="binding site" evidence="8">
    <location>
        <position position="22"/>
    </location>
    <ligand>
        <name>GTP</name>
        <dbReference type="ChEBI" id="CHEBI:37565"/>
    </ligand>
</feature>
<reference evidence="10" key="1">
    <citation type="journal article" date="2020" name="mSystems">
        <title>Genome- and Community-Level Interaction Insights into Carbon Utilization and Element Cycling Functions of Hydrothermarchaeota in Hydrothermal Sediment.</title>
        <authorList>
            <person name="Zhou Z."/>
            <person name="Liu Y."/>
            <person name="Xu W."/>
            <person name="Pan J."/>
            <person name="Luo Z.H."/>
            <person name="Li M."/>
        </authorList>
    </citation>
    <scope>NUCLEOTIDE SEQUENCE [LARGE SCALE GENOMIC DNA]</scope>
    <source>
        <strain evidence="10">SpSt-479</strain>
    </source>
</reference>
<dbReference type="Gene3D" id="3.90.550.10">
    <property type="entry name" value="Spore Coat Polysaccharide Biosynthesis Protein SpsA, Chain A"/>
    <property type="match status" value="1"/>
</dbReference>
<dbReference type="SUPFAM" id="SSF53448">
    <property type="entry name" value="Nucleotide-diphospho-sugar transferases"/>
    <property type="match status" value="1"/>
</dbReference>
<dbReference type="InterPro" id="IPR013482">
    <property type="entry name" value="Molybde_CF_guanTrfase"/>
</dbReference>
<protein>
    <recommendedName>
        <fullName evidence="8">Probable molybdenum cofactor guanylyltransferase</fullName>
        <shortName evidence="8">MoCo guanylyltransferase</shortName>
        <ecNumber evidence="8">2.7.7.77</ecNumber>
    </recommendedName>
    <alternativeName>
        <fullName evidence="8">GTP:molybdopterin guanylyltransferase</fullName>
    </alternativeName>
    <alternativeName>
        <fullName evidence="8">Mo-MPT guanylyltransferase</fullName>
    </alternativeName>
    <alternativeName>
        <fullName evidence="8">Molybdopterin guanylyltransferase</fullName>
    </alternativeName>
    <alternativeName>
        <fullName evidence="8">Molybdopterin-guanine dinucleotide synthase</fullName>
        <shortName evidence="8">MGD synthase</shortName>
    </alternativeName>
</protein>
<dbReference type="CDD" id="cd02503">
    <property type="entry name" value="MobA"/>
    <property type="match status" value="1"/>
</dbReference>
<comment type="subcellular location">
    <subcellularLocation>
        <location evidence="8">Cytoplasm</location>
    </subcellularLocation>
</comment>
<dbReference type="Pfam" id="PF12804">
    <property type="entry name" value="NTP_transf_3"/>
    <property type="match status" value="1"/>
</dbReference>
<evidence type="ECO:0000256" key="1">
    <source>
        <dbReference type="ARBA" id="ARBA00022490"/>
    </source>
</evidence>
<dbReference type="PANTHER" id="PTHR19136:SF81">
    <property type="entry name" value="MOLYBDENUM COFACTOR GUANYLYLTRANSFERASE"/>
    <property type="match status" value="1"/>
</dbReference>
<keyword evidence="5 8" id="KW-0460">Magnesium</keyword>
<dbReference type="PANTHER" id="PTHR19136">
    <property type="entry name" value="MOLYBDENUM COFACTOR GUANYLYLTRANSFERASE"/>
    <property type="match status" value="1"/>
</dbReference>
<comment type="cofactor">
    <cofactor evidence="8">
        <name>Mg(2+)</name>
        <dbReference type="ChEBI" id="CHEBI:18420"/>
    </cofactor>
</comment>
<accession>A0A7V2ZLE5</accession>
<feature type="binding site" evidence="8">
    <location>
        <position position="67"/>
    </location>
    <ligand>
        <name>GTP</name>
        <dbReference type="ChEBI" id="CHEBI:37565"/>
    </ligand>
</feature>
<dbReference type="GO" id="GO:0005737">
    <property type="term" value="C:cytoplasm"/>
    <property type="evidence" value="ECO:0007669"/>
    <property type="project" value="UniProtKB-SubCell"/>
</dbReference>
<evidence type="ECO:0000313" key="10">
    <source>
        <dbReference type="EMBL" id="HFI92139.1"/>
    </source>
</evidence>
<name>A0A7V2ZLE5_9BACT</name>
<evidence type="ECO:0000256" key="7">
    <source>
        <dbReference type="ARBA" id="ARBA00023150"/>
    </source>
</evidence>
<dbReference type="EMBL" id="DSUJ01000010">
    <property type="protein sequence ID" value="HFI92139.1"/>
    <property type="molecule type" value="Genomic_DNA"/>
</dbReference>
<proteinExistence type="inferred from homology"/>
<comment type="catalytic activity">
    <reaction evidence="8">
        <text>Mo-molybdopterin + GTP + H(+) = Mo-molybdopterin guanine dinucleotide + diphosphate</text>
        <dbReference type="Rhea" id="RHEA:34243"/>
        <dbReference type="ChEBI" id="CHEBI:15378"/>
        <dbReference type="ChEBI" id="CHEBI:33019"/>
        <dbReference type="ChEBI" id="CHEBI:37565"/>
        <dbReference type="ChEBI" id="CHEBI:71302"/>
        <dbReference type="ChEBI" id="CHEBI:71310"/>
        <dbReference type="EC" id="2.7.7.77"/>
    </reaction>
</comment>
<feature type="binding site" evidence="8">
    <location>
        <position position="96"/>
    </location>
    <ligand>
        <name>GTP</name>
        <dbReference type="ChEBI" id="CHEBI:37565"/>
    </ligand>
</feature>
<feature type="binding site" evidence="8">
    <location>
        <begin position="10"/>
        <end position="12"/>
    </location>
    <ligand>
        <name>GTP</name>
        <dbReference type="ChEBI" id="CHEBI:37565"/>
    </ligand>
</feature>
<dbReference type="EC" id="2.7.7.77" evidence="8"/>
<feature type="domain" description="MobA-like NTP transferase" evidence="9">
    <location>
        <begin position="7"/>
        <end position="148"/>
    </location>
</feature>
<evidence type="ECO:0000259" key="9">
    <source>
        <dbReference type="Pfam" id="PF12804"/>
    </source>
</evidence>
<keyword evidence="6 8" id="KW-0342">GTP-binding</keyword>
<evidence type="ECO:0000256" key="5">
    <source>
        <dbReference type="ARBA" id="ARBA00022842"/>
    </source>
</evidence>
<feature type="binding site" evidence="8">
    <location>
        <position position="96"/>
    </location>
    <ligand>
        <name>Mg(2+)</name>
        <dbReference type="ChEBI" id="CHEBI:18420"/>
    </ligand>
</feature>